<evidence type="ECO:0000313" key="3">
    <source>
        <dbReference type="EMBL" id="GFJ80419.1"/>
    </source>
</evidence>
<reference evidence="3 4" key="1">
    <citation type="submission" date="2020-03" db="EMBL/GenBank/DDBJ databases">
        <title>Whole genome shotgun sequence of Phytohabitans houttuyneae NBRC 108639.</title>
        <authorList>
            <person name="Komaki H."/>
            <person name="Tamura T."/>
        </authorList>
    </citation>
    <scope>NUCLEOTIDE SEQUENCE [LARGE SCALE GENOMIC DNA]</scope>
    <source>
        <strain evidence="3 4">NBRC 108639</strain>
    </source>
</reference>
<dbReference type="RefSeq" id="WP_308784490.1">
    <property type="nucleotide sequence ID" value="NZ_BLPF01000001.1"/>
</dbReference>
<accession>A0A6V8KE93</accession>
<feature type="transmembrane region" description="Helical" evidence="1">
    <location>
        <begin position="44"/>
        <end position="65"/>
    </location>
</feature>
<feature type="domain" description="DUF4190" evidence="2">
    <location>
        <begin position="2"/>
        <end position="54"/>
    </location>
</feature>
<dbReference type="AlphaFoldDB" id="A0A6V8KE93"/>
<protein>
    <recommendedName>
        <fullName evidence="2">DUF4190 domain-containing protein</fullName>
    </recommendedName>
</protein>
<name>A0A6V8KE93_9ACTN</name>
<keyword evidence="4" id="KW-1185">Reference proteome</keyword>
<comment type="caution">
    <text evidence="3">The sequence shown here is derived from an EMBL/GenBank/DDBJ whole genome shotgun (WGS) entry which is preliminary data.</text>
</comment>
<keyword evidence="1" id="KW-1133">Transmembrane helix</keyword>
<gene>
    <name evidence="3" type="ORF">Phou_045990</name>
</gene>
<dbReference type="EMBL" id="BLPF01000001">
    <property type="protein sequence ID" value="GFJ80419.1"/>
    <property type="molecule type" value="Genomic_DNA"/>
</dbReference>
<evidence type="ECO:0000259" key="2">
    <source>
        <dbReference type="Pfam" id="PF13828"/>
    </source>
</evidence>
<evidence type="ECO:0000313" key="4">
    <source>
        <dbReference type="Proteomes" id="UP000482800"/>
    </source>
</evidence>
<keyword evidence="1" id="KW-0812">Transmembrane</keyword>
<dbReference type="Pfam" id="PF13828">
    <property type="entry name" value="DUF4190"/>
    <property type="match status" value="1"/>
</dbReference>
<sequence length="74" mass="7493">MAILSLVFAFVFAPVGIVLGHIAKKQIKERGEQGSGLATAGLVLSYIFTGVTLAFCCIGVIAAIASGDGSGTTY</sequence>
<reference evidence="3 4" key="2">
    <citation type="submission" date="2020-03" db="EMBL/GenBank/DDBJ databases">
        <authorList>
            <person name="Ichikawa N."/>
            <person name="Kimura A."/>
            <person name="Kitahashi Y."/>
            <person name="Uohara A."/>
        </authorList>
    </citation>
    <scope>NUCLEOTIDE SEQUENCE [LARGE SCALE GENOMIC DNA]</scope>
    <source>
        <strain evidence="3 4">NBRC 108639</strain>
    </source>
</reference>
<dbReference type="InterPro" id="IPR025241">
    <property type="entry name" value="DUF4190"/>
</dbReference>
<organism evidence="3 4">
    <name type="scientific">Phytohabitans houttuyneae</name>
    <dbReference type="NCBI Taxonomy" id="1076126"/>
    <lineage>
        <taxon>Bacteria</taxon>
        <taxon>Bacillati</taxon>
        <taxon>Actinomycetota</taxon>
        <taxon>Actinomycetes</taxon>
        <taxon>Micromonosporales</taxon>
        <taxon>Micromonosporaceae</taxon>
    </lineage>
</organism>
<proteinExistence type="predicted"/>
<dbReference type="Proteomes" id="UP000482800">
    <property type="component" value="Unassembled WGS sequence"/>
</dbReference>
<evidence type="ECO:0000256" key="1">
    <source>
        <dbReference type="SAM" id="Phobius"/>
    </source>
</evidence>
<keyword evidence="1" id="KW-0472">Membrane</keyword>